<dbReference type="Gene3D" id="2.30.30.60">
    <property type="match status" value="1"/>
</dbReference>
<dbReference type="AlphaFoldDB" id="A0A381UWS6"/>
<dbReference type="SUPFAM" id="SSF50182">
    <property type="entry name" value="Sm-like ribonucleoproteins"/>
    <property type="match status" value="1"/>
</dbReference>
<organism evidence="1">
    <name type="scientific">marine metagenome</name>
    <dbReference type="NCBI Taxonomy" id="408172"/>
    <lineage>
        <taxon>unclassified sequences</taxon>
        <taxon>metagenomes</taxon>
        <taxon>ecological metagenomes</taxon>
    </lineage>
</organism>
<dbReference type="InterPro" id="IPR023408">
    <property type="entry name" value="MscS_beta-dom_sf"/>
</dbReference>
<sequence>MMVGIIIALWVKDFAVKVAAGMSFKYFGPFKEGDIVQLDGKKAMVIKIGLMMTVFGHKDVERGYIWRYVPNEKIAGLRLGKVVSNHRKETKP</sequence>
<dbReference type="InterPro" id="IPR010920">
    <property type="entry name" value="LSM_dom_sf"/>
</dbReference>
<reference evidence="1" key="1">
    <citation type="submission" date="2018-05" db="EMBL/GenBank/DDBJ databases">
        <authorList>
            <person name="Lanie J.A."/>
            <person name="Ng W.-L."/>
            <person name="Kazmierczak K.M."/>
            <person name="Andrzejewski T.M."/>
            <person name="Davidsen T.M."/>
            <person name="Wayne K.J."/>
            <person name="Tettelin H."/>
            <person name="Glass J.I."/>
            <person name="Rusch D."/>
            <person name="Podicherti R."/>
            <person name="Tsui H.-C.T."/>
            <person name="Winkler M.E."/>
        </authorList>
    </citation>
    <scope>NUCLEOTIDE SEQUENCE</scope>
</reference>
<gene>
    <name evidence="1" type="ORF">METZ01_LOCUS85440</name>
</gene>
<name>A0A381UWS6_9ZZZZ</name>
<proteinExistence type="predicted"/>
<dbReference type="EMBL" id="UINC01007306">
    <property type="protein sequence ID" value="SVA32586.1"/>
    <property type="molecule type" value="Genomic_DNA"/>
</dbReference>
<accession>A0A381UWS6</accession>
<evidence type="ECO:0000313" key="1">
    <source>
        <dbReference type="EMBL" id="SVA32586.1"/>
    </source>
</evidence>
<protein>
    <recommendedName>
        <fullName evidence="2">Mechanosensitive ion channel</fullName>
    </recommendedName>
</protein>
<evidence type="ECO:0008006" key="2">
    <source>
        <dbReference type="Google" id="ProtNLM"/>
    </source>
</evidence>